<dbReference type="OrthoDB" id="266174at2759"/>
<feature type="region of interest" description="Disordered" evidence="1">
    <location>
        <begin position="353"/>
        <end position="374"/>
    </location>
</feature>
<evidence type="ECO:0000313" key="2">
    <source>
        <dbReference type="EMBL" id="AYU83417.1"/>
    </source>
</evidence>
<reference evidence="2 3" key="1">
    <citation type="journal article" date="2018" name="Sci. Rep.">
        <title>A complete Leishmania donovani reference genome identifies novel genetic variations associated with virulence.</title>
        <authorList>
            <person name="Lypaczewski P."/>
            <person name="Hoshizaki J."/>
            <person name="Zhang W.-W."/>
            <person name="McCall L.-I."/>
            <person name="Torcivia-Rodriguez J."/>
            <person name="Simonyan V."/>
            <person name="Kaur A."/>
            <person name="Dewar K."/>
            <person name="Matlashewski G."/>
        </authorList>
    </citation>
    <scope>NUCLEOTIDE SEQUENCE [LARGE SCALE GENOMIC DNA]</scope>
    <source>
        <strain evidence="2 3">LdCL</strain>
    </source>
</reference>
<gene>
    <name evidence="2" type="ORF">LdCL_360012300</name>
</gene>
<feature type="region of interest" description="Disordered" evidence="1">
    <location>
        <begin position="501"/>
        <end position="544"/>
    </location>
</feature>
<dbReference type="VEuPathDB" id="TriTrypDB:LdBPK_360740.1"/>
<feature type="region of interest" description="Disordered" evidence="1">
    <location>
        <begin position="659"/>
        <end position="684"/>
    </location>
</feature>
<feature type="region of interest" description="Disordered" evidence="1">
    <location>
        <begin position="426"/>
        <end position="462"/>
    </location>
</feature>
<dbReference type="VEuPathDB" id="TriTrypDB:LdCL_360012300"/>
<dbReference type="AlphaFoldDB" id="A0A3Q8IJ13"/>
<dbReference type="EMBL" id="CP029535">
    <property type="protein sequence ID" value="AYU83417.1"/>
    <property type="molecule type" value="Genomic_DNA"/>
</dbReference>
<evidence type="ECO:0000256" key="1">
    <source>
        <dbReference type="SAM" id="MobiDB-lite"/>
    </source>
</evidence>
<sequence>MFADLLATTSCHAGDRSSDVGVAPVSPPFSPRCTSASSSAGSSSGCHRRRLSAGGDDGSYSRVSPFSPLVGTANPSSHTDGRARRPGFSECPSPLSIPEGCASSTTAMVSPSSGHPEGHSLSLGGTSEPPPRRSSGGTLRNSLEGYIPTSDFSSFSSHHGDSARSPPSSTRTLSLYDHGQKASGVASSTPSRGATALLPEGGASPALDGAESSADDANFVVMRSGTREGGQQSPQLFSSSKSSSPSSMLCAPPLAQPTTGAVVAEKYAPALQAPPSPLRFSVLYTEEEHRVRLETRETEERRCLYQAHKAVLSVYRMWAAAGADADYGDGDRLLLTSSRMDDGASTRFLEDHCYPKAPNAPNAKAAGPRAKPSPLATATETAANAVAAERVRCFLKSSIDSARGRRCLGPAQEGRAAIDVLPHRSTTPRITYAGSDAETRRGSPGHVPHPQASHSSSPAASRMLDYSSVQMPQTASSLMHITSEPPSLVHQARLFSPWRATHSDHHDAAARHAEGKADVHLEPRTSREDGRGRPQRRQRTSLVPHLVSTSPAAVRLSSASHSLGASSVALRRRSLLEPRLSADTTAPREDLPRSAVLPPARAAAAARTSSPSLRTVLCAGVGNFSRISTAQTEGPGASQTTSSPVWNASVNLVSTSAASCHMSPSAGDDTTDDHVSGGAVRYPSNEALRLRQRAALPGTSSGGLLSSPPHGIDADWKTLLAVNRLQGHRRERLGSYVHYKRFFDAVYGEQSASPLASREPDGRHSSAVRTSPVPPRAVRTRPFMSFDVVDGDKHASAWPWRSSLSSSLYPRARSPELVAYRDLRRFSPSGSTAARRAPAAPSKEPATFCAGLTGGAASLTVPADATLFAARLTRLSTLEKLCRAELQRRCMEDQSLLLHHFIVKGTATLQRVSRATAPLHRHRQCAAGGTTEAYRIPSARTFIPNEVDGL</sequence>
<feature type="compositionally biased region" description="Polar residues" evidence="1">
    <location>
        <begin position="102"/>
        <end position="113"/>
    </location>
</feature>
<feature type="compositionally biased region" description="Low complexity" evidence="1">
    <location>
        <begin position="35"/>
        <end position="45"/>
    </location>
</feature>
<feature type="compositionally biased region" description="Low complexity" evidence="1">
    <location>
        <begin position="446"/>
        <end position="461"/>
    </location>
</feature>
<proteinExistence type="predicted"/>
<dbReference type="VEuPathDB" id="TriTrypDB:LDHU3_36.0930"/>
<feature type="compositionally biased region" description="Basic and acidic residues" evidence="1">
    <location>
        <begin position="501"/>
        <end position="532"/>
    </location>
</feature>
<organism evidence="2 3">
    <name type="scientific">Leishmania donovani</name>
    <dbReference type="NCBI Taxonomy" id="5661"/>
    <lineage>
        <taxon>Eukaryota</taxon>
        <taxon>Discoba</taxon>
        <taxon>Euglenozoa</taxon>
        <taxon>Kinetoplastea</taxon>
        <taxon>Metakinetoplastina</taxon>
        <taxon>Trypanosomatida</taxon>
        <taxon>Trypanosomatidae</taxon>
        <taxon>Leishmaniinae</taxon>
        <taxon>Leishmania</taxon>
    </lineage>
</organism>
<dbReference type="Proteomes" id="UP000274082">
    <property type="component" value="Chromosome 36"/>
</dbReference>
<keyword evidence="3" id="KW-1185">Reference proteome</keyword>
<evidence type="ECO:0000313" key="3">
    <source>
        <dbReference type="Proteomes" id="UP000274082"/>
    </source>
</evidence>
<name>A0A3Q8IJ13_LEIDO</name>
<protein>
    <submittedName>
        <fullName evidence="2">Uncharacterized protein</fullName>
    </submittedName>
</protein>
<feature type="region of interest" description="Disordered" evidence="1">
    <location>
        <begin position="753"/>
        <end position="776"/>
    </location>
</feature>
<feature type="compositionally biased region" description="Low complexity" evidence="1">
    <location>
        <begin position="355"/>
        <end position="374"/>
    </location>
</feature>
<accession>A0A3Q8IJ13</accession>
<feature type="region of interest" description="Disordered" evidence="1">
    <location>
        <begin position="226"/>
        <end position="253"/>
    </location>
</feature>
<feature type="region of interest" description="Disordered" evidence="1">
    <location>
        <begin position="1"/>
        <end position="213"/>
    </location>
</feature>
<feature type="compositionally biased region" description="Low complexity" evidence="1">
    <location>
        <begin position="231"/>
        <end position="247"/>
    </location>
</feature>